<gene>
    <name evidence="3" type="ORF">G5C65_27275</name>
</gene>
<protein>
    <recommendedName>
        <fullName evidence="5">DUF732 domain-containing protein</fullName>
    </recommendedName>
</protein>
<sequence length="189" mass="19510">MSRPLTRAVAAALLPALAAALLLGCAGDRGDTGDARPAAGSPSAPARSSGAEERKREGEQGRPDTKSADGAHGTHGTDGKDGGQEGERGQRDRERAAPTVPDSELTPATGTFTRKEKNYLKGRVPEGLEPAAVLEAGRTACARIRTTAEVSRQGVVRALRSGEIDQAEPAVTHLCPQFAPLLRAAGKGD</sequence>
<evidence type="ECO:0000313" key="3">
    <source>
        <dbReference type="EMBL" id="NGO71982.1"/>
    </source>
</evidence>
<keyword evidence="4" id="KW-1185">Reference proteome</keyword>
<name>A0A6G4X4C6_9ACTN</name>
<dbReference type="RefSeq" id="WP_165301633.1">
    <property type="nucleotide sequence ID" value="NZ_JAAKZZ010000380.1"/>
</dbReference>
<reference evidence="3 4" key="1">
    <citation type="submission" date="2020-02" db="EMBL/GenBank/DDBJ databases">
        <title>Whole-genome analyses of novel actinobacteria.</title>
        <authorList>
            <person name="Sahin N."/>
            <person name="Tatar D."/>
        </authorList>
    </citation>
    <scope>NUCLEOTIDE SEQUENCE [LARGE SCALE GENOMIC DNA]</scope>
    <source>
        <strain evidence="3 4">SB3404</strain>
    </source>
</reference>
<dbReference type="EMBL" id="JAAKZZ010000380">
    <property type="protein sequence ID" value="NGO71982.1"/>
    <property type="molecule type" value="Genomic_DNA"/>
</dbReference>
<evidence type="ECO:0008006" key="5">
    <source>
        <dbReference type="Google" id="ProtNLM"/>
    </source>
</evidence>
<organism evidence="3 4">
    <name type="scientific">Streptomyces boncukensis</name>
    <dbReference type="NCBI Taxonomy" id="2711219"/>
    <lineage>
        <taxon>Bacteria</taxon>
        <taxon>Bacillati</taxon>
        <taxon>Actinomycetota</taxon>
        <taxon>Actinomycetes</taxon>
        <taxon>Kitasatosporales</taxon>
        <taxon>Streptomycetaceae</taxon>
        <taxon>Streptomyces</taxon>
    </lineage>
</organism>
<accession>A0A6G4X4C6</accession>
<keyword evidence="2" id="KW-0732">Signal</keyword>
<evidence type="ECO:0000256" key="1">
    <source>
        <dbReference type="SAM" id="MobiDB-lite"/>
    </source>
</evidence>
<dbReference type="Proteomes" id="UP000477722">
    <property type="component" value="Unassembled WGS sequence"/>
</dbReference>
<evidence type="ECO:0000256" key="2">
    <source>
        <dbReference type="SAM" id="SignalP"/>
    </source>
</evidence>
<proteinExistence type="predicted"/>
<comment type="caution">
    <text evidence="3">The sequence shown here is derived from an EMBL/GenBank/DDBJ whole genome shotgun (WGS) entry which is preliminary data.</text>
</comment>
<feature type="signal peptide" evidence="2">
    <location>
        <begin position="1"/>
        <end position="18"/>
    </location>
</feature>
<dbReference type="PROSITE" id="PS51257">
    <property type="entry name" value="PROKAR_LIPOPROTEIN"/>
    <property type="match status" value="1"/>
</dbReference>
<dbReference type="AlphaFoldDB" id="A0A6G4X4C6"/>
<feature type="compositionally biased region" description="Low complexity" evidence="1">
    <location>
        <begin position="35"/>
        <end position="49"/>
    </location>
</feature>
<feature type="region of interest" description="Disordered" evidence="1">
    <location>
        <begin position="26"/>
        <end position="117"/>
    </location>
</feature>
<feature type="compositionally biased region" description="Basic and acidic residues" evidence="1">
    <location>
        <begin position="50"/>
        <end position="69"/>
    </location>
</feature>
<feature type="compositionally biased region" description="Basic and acidic residues" evidence="1">
    <location>
        <begin position="75"/>
        <end position="96"/>
    </location>
</feature>
<feature type="chain" id="PRO_5026040561" description="DUF732 domain-containing protein" evidence="2">
    <location>
        <begin position="19"/>
        <end position="189"/>
    </location>
</feature>
<evidence type="ECO:0000313" key="4">
    <source>
        <dbReference type="Proteomes" id="UP000477722"/>
    </source>
</evidence>